<evidence type="ECO:0000256" key="2">
    <source>
        <dbReference type="PIRSR" id="PIRSR016521-1"/>
    </source>
</evidence>
<reference evidence="5" key="3">
    <citation type="submission" date="2025-09" db="UniProtKB">
        <authorList>
            <consortium name="Ensembl"/>
        </authorList>
    </citation>
    <scope>IDENTIFICATION</scope>
</reference>
<feature type="active site" description="Charge relay system" evidence="2">
    <location>
        <position position="236"/>
    </location>
</feature>
<dbReference type="AlphaFoldDB" id="H3CPB9"/>
<dbReference type="InterPro" id="IPR016662">
    <property type="entry name" value="Acyl-CoA_thioEstase_long-chain"/>
</dbReference>
<reference evidence="5" key="2">
    <citation type="submission" date="2025-08" db="UniProtKB">
        <authorList>
            <consortium name="Ensembl"/>
        </authorList>
    </citation>
    <scope>IDENTIFICATION</scope>
</reference>
<evidence type="ECO:0000313" key="6">
    <source>
        <dbReference type="Proteomes" id="UP000007303"/>
    </source>
</evidence>
<feature type="domain" description="BAAT/Acyl-CoA thioester hydrolase C-terminal" evidence="4">
    <location>
        <begin position="210"/>
        <end position="415"/>
    </location>
</feature>
<dbReference type="GO" id="GO:0047617">
    <property type="term" value="F:fatty acyl-CoA hydrolase activity"/>
    <property type="evidence" value="ECO:0007669"/>
    <property type="project" value="TreeGrafter"/>
</dbReference>
<dbReference type="GO" id="GO:0006631">
    <property type="term" value="P:fatty acid metabolic process"/>
    <property type="evidence" value="ECO:0007669"/>
    <property type="project" value="TreeGrafter"/>
</dbReference>
<keyword evidence="6" id="KW-1185">Reference proteome</keyword>
<name>H3CPB9_TETNG</name>
<comment type="similarity">
    <text evidence="1">Belongs to the C/M/P thioester hydrolase family.</text>
</comment>
<reference evidence="6" key="1">
    <citation type="journal article" date="2004" name="Nature">
        <title>Genome duplication in the teleost fish Tetraodon nigroviridis reveals the early vertebrate proto-karyotype.</title>
        <authorList>
            <person name="Jaillon O."/>
            <person name="Aury J.-M."/>
            <person name="Brunet F."/>
            <person name="Petit J.-L."/>
            <person name="Stange-Thomann N."/>
            <person name="Mauceli E."/>
            <person name="Bouneau L."/>
            <person name="Fischer C."/>
            <person name="Ozouf-Costaz C."/>
            <person name="Bernot A."/>
            <person name="Nicaud S."/>
            <person name="Jaffe D."/>
            <person name="Fisher S."/>
            <person name="Lutfalla G."/>
            <person name="Dossat C."/>
            <person name="Segurens B."/>
            <person name="Dasilva C."/>
            <person name="Salanoubat M."/>
            <person name="Levy M."/>
            <person name="Boudet N."/>
            <person name="Castellano S."/>
            <person name="Anthouard V."/>
            <person name="Jubin C."/>
            <person name="Castelli V."/>
            <person name="Katinka M."/>
            <person name="Vacherie B."/>
            <person name="Biemont C."/>
            <person name="Skalli Z."/>
            <person name="Cattolico L."/>
            <person name="Poulain J."/>
            <person name="De Berardinis V."/>
            <person name="Cruaud C."/>
            <person name="Duprat S."/>
            <person name="Brottier P."/>
            <person name="Coutanceau J.-P."/>
            <person name="Gouzy J."/>
            <person name="Parra G."/>
            <person name="Lardier G."/>
            <person name="Chapple C."/>
            <person name="McKernan K.J."/>
            <person name="McEwan P."/>
            <person name="Bosak S."/>
            <person name="Kellis M."/>
            <person name="Volff J.-N."/>
            <person name="Guigo R."/>
            <person name="Zody M.C."/>
            <person name="Mesirov J."/>
            <person name="Lindblad-Toh K."/>
            <person name="Birren B."/>
            <person name="Nusbaum C."/>
            <person name="Kahn D."/>
            <person name="Robinson-Rechavi M."/>
            <person name="Laudet V."/>
            <person name="Schachter V."/>
            <person name="Quetier F."/>
            <person name="Saurin W."/>
            <person name="Scarpelli C."/>
            <person name="Wincker P."/>
            <person name="Lander E.S."/>
            <person name="Weissenbach J."/>
            <person name="Roest Crollius H."/>
        </authorList>
    </citation>
    <scope>NUCLEOTIDE SEQUENCE [LARGE SCALE GENOMIC DNA]</scope>
</reference>
<evidence type="ECO:0008006" key="7">
    <source>
        <dbReference type="Google" id="ProtNLM"/>
    </source>
</evidence>
<proteinExistence type="inferred from homology"/>
<dbReference type="HOGENOM" id="CLU_029849_4_0_1"/>
<feature type="domain" description="Acyl-CoA thioester hydrolase/bile acid-CoA amino acid N-acetyltransferase" evidence="3">
    <location>
        <begin position="13"/>
        <end position="143"/>
    </location>
</feature>
<accession>H3CPB9</accession>
<evidence type="ECO:0000259" key="4">
    <source>
        <dbReference type="Pfam" id="PF08840"/>
    </source>
</evidence>
<evidence type="ECO:0000313" key="5">
    <source>
        <dbReference type="Ensembl" id="ENSTNIP00000010102.1"/>
    </source>
</evidence>
<dbReference type="InterPro" id="IPR006862">
    <property type="entry name" value="Thio_Ohase/aa_AcTrfase"/>
</dbReference>
<dbReference type="InterPro" id="IPR014940">
    <property type="entry name" value="BAAT_C"/>
</dbReference>
<dbReference type="GO" id="GO:0006637">
    <property type="term" value="P:acyl-CoA metabolic process"/>
    <property type="evidence" value="ECO:0007669"/>
    <property type="project" value="InterPro"/>
</dbReference>
<sequence length="424" mass="46295">PSITATPARTLVDEQINIKAHFLRRYSPVTVCAQMRSDDGDLWEAFAHYRTNADGTVNLTRDRSVGGSYLGCEPMGLFWSLQPAPGGREGLRLRKKNVATPYVVHVSLLEGHVSGRRADAELAAVTAERWYMAPGVRRTSVRHRGVTGTLFLPPGPGPFPAVLDLWGMGGGLVEYRAALLASRGYASLSLAYIGHQELPAPHNRMMVGDSYFKTAFHLLQDHPQVCADKVGIIGLSFGVYLALRTAVQPDVNSSCLICINGPAGSTVKLSDAEGRTEVYESEQKYWTYDDGGHVSFKDVSLPANLSPENMVKVENIDCPLLFIVSEDDLSAPASVSAAQIEEALTAAGKSHLFTRLSYPGAGHLIEPPYTPNSRASLWSTKPKKLITRWGGHPGPHAAAQEDSWAKILDFMELNLRSKKKKKKF</sequence>
<dbReference type="InterPro" id="IPR042490">
    <property type="entry name" value="Thio_Ohase/BAAT_N"/>
</dbReference>
<dbReference type="Ensembl" id="ENSTNIT00000010282.1">
    <property type="protein sequence ID" value="ENSTNIP00000010102.1"/>
    <property type="gene ID" value="ENSTNIG00000007298.1"/>
</dbReference>
<protein>
    <recommendedName>
        <fullName evidence="7">Acyl-CoA thioesterase 19</fullName>
    </recommendedName>
</protein>
<evidence type="ECO:0000256" key="1">
    <source>
        <dbReference type="ARBA" id="ARBA00006538"/>
    </source>
</evidence>
<dbReference type="Gene3D" id="2.60.40.2240">
    <property type="entry name" value="Acyl-CoA thioester hydrolase/BAAT N-terminal domain"/>
    <property type="match status" value="1"/>
</dbReference>
<dbReference type="Pfam" id="PF04775">
    <property type="entry name" value="Bile_Hydr_Trans"/>
    <property type="match status" value="1"/>
</dbReference>
<dbReference type="FunFam" id="3.40.50.1820:FF:000024">
    <property type="entry name" value="acyl-coenzyme A thioesterase 4"/>
    <property type="match status" value="1"/>
</dbReference>
<dbReference type="PIRSF" id="PIRSF016521">
    <property type="entry name" value="Acyl-CoA_hydro"/>
    <property type="match status" value="1"/>
</dbReference>
<dbReference type="Proteomes" id="UP000007303">
    <property type="component" value="Unassembled WGS sequence"/>
</dbReference>
<dbReference type="PANTHER" id="PTHR10824">
    <property type="entry name" value="ACYL-COENZYME A THIOESTERASE-RELATED"/>
    <property type="match status" value="1"/>
</dbReference>
<feature type="active site" description="Charge relay system" evidence="2">
    <location>
        <position position="363"/>
    </location>
</feature>
<dbReference type="InParanoid" id="H3CPB9"/>
<dbReference type="OMA" id="KYWTYDD"/>
<feature type="active site" description="Charge relay system" evidence="2">
    <location>
        <position position="328"/>
    </location>
</feature>
<organism evidence="5 6">
    <name type="scientific">Tetraodon nigroviridis</name>
    <name type="common">Spotted green pufferfish</name>
    <name type="synonym">Chelonodon nigroviridis</name>
    <dbReference type="NCBI Taxonomy" id="99883"/>
    <lineage>
        <taxon>Eukaryota</taxon>
        <taxon>Metazoa</taxon>
        <taxon>Chordata</taxon>
        <taxon>Craniata</taxon>
        <taxon>Vertebrata</taxon>
        <taxon>Euteleostomi</taxon>
        <taxon>Actinopterygii</taxon>
        <taxon>Neopterygii</taxon>
        <taxon>Teleostei</taxon>
        <taxon>Neoteleostei</taxon>
        <taxon>Acanthomorphata</taxon>
        <taxon>Eupercaria</taxon>
        <taxon>Tetraodontiformes</taxon>
        <taxon>Tetradontoidea</taxon>
        <taxon>Tetraodontidae</taxon>
        <taxon>Tetraodon</taxon>
    </lineage>
</organism>
<dbReference type="PANTHER" id="PTHR10824:SF36">
    <property type="entry name" value="ACYL-COA THIOESTERASE 17-RELATED"/>
    <property type="match status" value="1"/>
</dbReference>
<dbReference type="STRING" id="99883.ENSTNIP00000010102"/>
<evidence type="ECO:0000259" key="3">
    <source>
        <dbReference type="Pfam" id="PF04775"/>
    </source>
</evidence>
<dbReference type="Pfam" id="PF08840">
    <property type="entry name" value="BAAT_C"/>
    <property type="match status" value="1"/>
</dbReference>
<dbReference type="InterPro" id="IPR029058">
    <property type="entry name" value="AB_hydrolase_fold"/>
</dbReference>
<dbReference type="GeneTree" id="ENSGT01010000222336"/>
<dbReference type="SUPFAM" id="SSF53474">
    <property type="entry name" value="alpha/beta-Hydrolases"/>
    <property type="match status" value="1"/>
</dbReference>
<dbReference type="Gene3D" id="3.40.50.1820">
    <property type="entry name" value="alpha/beta hydrolase"/>
    <property type="match status" value="1"/>
</dbReference>